<evidence type="ECO:0000313" key="2">
    <source>
        <dbReference type="Proteomes" id="UP000276133"/>
    </source>
</evidence>
<reference evidence="1 2" key="1">
    <citation type="journal article" date="2018" name="Sci. Rep.">
        <title>Genomic signatures of local adaptation to the degree of environmental predictability in rotifers.</title>
        <authorList>
            <person name="Franch-Gras L."/>
            <person name="Hahn C."/>
            <person name="Garcia-Roger E.M."/>
            <person name="Carmona M.J."/>
            <person name="Serra M."/>
            <person name="Gomez A."/>
        </authorList>
    </citation>
    <scope>NUCLEOTIDE SEQUENCE [LARGE SCALE GENOMIC DNA]</scope>
    <source>
        <strain evidence="1">HYR1</strain>
    </source>
</reference>
<gene>
    <name evidence="1" type="ORF">BpHYR1_003941</name>
</gene>
<protein>
    <submittedName>
        <fullName evidence="1">Uncharacterized protein</fullName>
    </submittedName>
</protein>
<keyword evidence="2" id="KW-1185">Reference proteome</keyword>
<sequence>MKTNINFAEQNWSQTRTDSRDSHLEFPFIKISLHNELNLRSTCLLNNYLLVD</sequence>
<proteinExistence type="predicted"/>
<organism evidence="1 2">
    <name type="scientific">Brachionus plicatilis</name>
    <name type="common">Marine rotifer</name>
    <name type="synonym">Brachionus muelleri</name>
    <dbReference type="NCBI Taxonomy" id="10195"/>
    <lineage>
        <taxon>Eukaryota</taxon>
        <taxon>Metazoa</taxon>
        <taxon>Spiralia</taxon>
        <taxon>Gnathifera</taxon>
        <taxon>Rotifera</taxon>
        <taxon>Eurotatoria</taxon>
        <taxon>Monogononta</taxon>
        <taxon>Pseudotrocha</taxon>
        <taxon>Ploima</taxon>
        <taxon>Brachionidae</taxon>
        <taxon>Brachionus</taxon>
    </lineage>
</organism>
<name>A0A3M7P4Y2_BRAPC</name>
<dbReference type="EMBL" id="REGN01013397">
    <property type="protein sequence ID" value="RMZ93979.1"/>
    <property type="molecule type" value="Genomic_DNA"/>
</dbReference>
<accession>A0A3M7P4Y2</accession>
<evidence type="ECO:0000313" key="1">
    <source>
        <dbReference type="EMBL" id="RMZ93979.1"/>
    </source>
</evidence>
<dbReference type="Proteomes" id="UP000276133">
    <property type="component" value="Unassembled WGS sequence"/>
</dbReference>
<comment type="caution">
    <text evidence="1">The sequence shown here is derived from an EMBL/GenBank/DDBJ whole genome shotgun (WGS) entry which is preliminary data.</text>
</comment>
<dbReference type="AlphaFoldDB" id="A0A3M7P4Y2"/>